<evidence type="ECO:0000256" key="1">
    <source>
        <dbReference type="PIRSR" id="PIRSR605019-1"/>
    </source>
</evidence>
<dbReference type="Proteomes" id="UP000712600">
    <property type="component" value="Unassembled WGS sequence"/>
</dbReference>
<evidence type="ECO:0000313" key="3">
    <source>
        <dbReference type="EMBL" id="KAF3525798.1"/>
    </source>
</evidence>
<feature type="compositionally biased region" description="Basic and acidic residues" evidence="2">
    <location>
        <begin position="97"/>
        <end position="111"/>
    </location>
</feature>
<organism evidence="3 4">
    <name type="scientific">Brassica cretica</name>
    <name type="common">Mustard</name>
    <dbReference type="NCBI Taxonomy" id="69181"/>
    <lineage>
        <taxon>Eukaryota</taxon>
        <taxon>Viridiplantae</taxon>
        <taxon>Streptophyta</taxon>
        <taxon>Embryophyta</taxon>
        <taxon>Tracheophyta</taxon>
        <taxon>Spermatophyta</taxon>
        <taxon>Magnoliopsida</taxon>
        <taxon>eudicotyledons</taxon>
        <taxon>Gunneridae</taxon>
        <taxon>Pentapetalae</taxon>
        <taxon>rosids</taxon>
        <taxon>malvids</taxon>
        <taxon>Brassicales</taxon>
        <taxon>Brassicaceae</taxon>
        <taxon>Brassiceae</taxon>
        <taxon>Brassica</taxon>
    </lineage>
</organism>
<sequence length="349" mass="39503">MVTDKQLSPMGGSSVPVPNRMLRLLKKATSISDLCPGSREADGEDLEKDGIEKDEMRSDLEGLGVEEGVNARKALDFDSVPELSPVIEDLGEKAEEAISEMETREETRVSEIDSASEESGEKIEEEICEMETRDSESSVPEIDPASEEMSEGGEEEIPEMKTRVSESSESEESGEKGEDEVVEMETEEEIINVWGSKGVRKKRSVVLEASDSQGKETKRSKKKTVDFDELPASMNMTKKERREYLDQLRAENQRLLREFGSFSNYCWRFVNHKPLRNGYRYGRQVPVKSPKAEYISKDMMQRGFRCVGPTVIYSFLQVSGIVNDHLTTCFRYQECNAETETELDLHSIM</sequence>
<gene>
    <name evidence="3" type="ORF">F2Q69_00051628</name>
</gene>
<dbReference type="Pfam" id="PF03352">
    <property type="entry name" value="Adenine_glyco"/>
    <property type="match status" value="1"/>
</dbReference>
<name>A0A8S9PWU7_BRACR</name>
<dbReference type="PANTHER" id="PTHR31116">
    <property type="entry name" value="OS04G0501200 PROTEIN"/>
    <property type="match status" value="1"/>
</dbReference>
<keyword evidence="1" id="KW-0479">Metal-binding</keyword>
<protein>
    <recommendedName>
        <fullName evidence="5">DNA-3-methyladenine glycosylase I</fullName>
    </recommendedName>
</protein>
<evidence type="ECO:0000313" key="4">
    <source>
        <dbReference type="Proteomes" id="UP000712600"/>
    </source>
</evidence>
<feature type="compositionally biased region" description="Acidic residues" evidence="2">
    <location>
        <begin position="114"/>
        <end position="129"/>
    </location>
</feature>
<dbReference type="Gene3D" id="1.10.340.30">
    <property type="entry name" value="Hypothetical protein, domain 2"/>
    <property type="match status" value="1"/>
</dbReference>
<dbReference type="SUPFAM" id="SSF48150">
    <property type="entry name" value="DNA-glycosylase"/>
    <property type="match status" value="1"/>
</dbReference>
<dbReference type="EMBL" id="QGKX02001347">
    <property type="protein sequence ID" value="KAF3525798.1"/>
    <property type="molecule type" value="Genomic_DNA"/>
</dbReference>
<dbReference type="GO" id="GO:0006284">
    <property type="term" value="P:base-excision repair"/>
    <property type="evidence" value="ECO:0007669"/>
    <property type="project" value="InterPro"/>
</dbReference>
<dbReference type="AlphaFoldDB" id="A0A8S9PWU7"/>
<feature type="region of interest" description="Disordered" evidence="2">
    <location>
        <begin position="97"/>
        <end position="186"/>
    </location>
</feature>
<evidence type="ECO:0000256" key="2">
    <source>
        <dbReference type="SAM" id="MobiDB-lite"/>
    </source>
</evidence>
<dbReference type="PANTHER" id="PTHR31116:SF25">
    <property type="entry name" value="DNA GLYCOSYLASE SUPERFAMILY PROTEIN"/>
    <property type="match status" value="1"/>
</dbReference>
<dbReference type="InterPro" id="IPR011257">
    <property type="entry name" value="DNA_glycosylase"/>
</dbReference>
<proteinExistence type="predicted"/>
<dbReference type="GO" id="GO:0008725">
    <property type="term" value="F:DNA-3-methyladenine glycosylase activity"/>
    <property type="evidence" value="ECO:0007669"/>
    <property type="project" value="InterPro"/>
</dbReference>
<feature type="binding site" evidence="1">
    <location>
        <position position="329"/>
    </location>
    <ligand>
        <name>Zn(2+)</name>
        <dbReference type="ChEBI" id="CHEBI:29105"/>
    </ligand>
</feature>
<comment type="caution">
    <text evidence="3">The sequence shown here is derived from an EMBL/GenBank/DDBJ whole genome shotgun (WGS) entry which is preliminary data.</text>
</comment>
<dbReference type="InterPro" id="IPR005019">
    <property type="entry name" value="Adenine_glyco"/>
</dbReference>
<keyword evidence="1" id="KW-0862">Zinc</keyword>
<feature type="compositionally biased region" description="Acidic residues" evidence="2">
    <location>
        <begin position="144"/>
        <end position="157"/>
    </location>
</feature>
<dbReference type="GO" id="GO:0046872">
    <property type="term" value="F:metal ion binding"/>
    <property type="evidence" value="ECO:0007669"/>
    <property type="project" value="UniProtKB-KW"/>
</dbReference>
<accession>A0A8S9PWU7</accession>
<evidence type="ECO:0008006" key="5">
    <source>
        <dbReference type="Google" id="ProtNLM"/>
    </source>
</evidence>
<reference evidence="3" key="1">
    <citation type="submission" date="2019-12" db="EMBL/GenBank/DDBJ databases">
        <title>Genome sequencing and annotation of Brassica cretica.</title>
        <authorList>
            <person name="Studholme D.J."/>
            <person name="Sarris P."/>
        </authorList>
    </citation>
    <scope>NUCLEOTIDE SEQUENCE</scope>
    <source>
        <strain evidence="3">PFS-109/04</strain>
        <tissue evidence="3">Leaf</tissue>
    </source>
</reference>
<feature type="compositionally biased region" description="Acidic residues" evidence="2">
    <location>
        <begin position="168"/>
        <end position="186"/>
    </location>
</feature>
<feature type="binding site" evidence="1">
    <location>
        <position position="325"/>
    </location>
    <ligand>
        <name>Zn(2+)</name>
        <dbReference type="ChEBI" id="CHEBI:29105"/>
    </ligand>
</feature>